<protein>
    <submittedName>
        <fullName evidence="1">Uncharacterized protein</fullName>
    </submittedName>
</protein>
<dbReference type="AlphaFoldDB" id="A0A4R5P8S6"/>
<accession>A0A4R5P8S6</accession>
<dbReference type="EMBL" id="RXLR01000017">
    <property type="protein sequence ID" value="TDH20181.1"/>
    <property type="molecule type" value="Genomic_DNA"/>
</dbReference>
<dbReference type="RefSeq" id="WP_078335216.1">
    <property type="nucleotide sequence ID" value="NZ_MAFQ01000010.1"/>
</dbReference>
<sequence length="260" mass="27675">MAVEVALAELIRTRISTEQVAQVIAGVAEVGVTDADIATVRARQVTHVHGMLQPGSAGTVSREGIVTALANDNLGCAANEFAKAITDEMIALGQIQFEAADNPGHVWCGILAALCKALDEIEKYTTAALKDAIKDGIAGAAIIVRPYPQRRRTVADRLLDFIIDVTAGKLAKAITAAITAGLGLPNVKLILRVAGAVCCRDPDEHPAVFKYCVWPIVKPILTQQISATGTTIIHDNVIGGWQGRRPTNEARGTNYWDLHV</sequence>
<dbReference type="Proteomes" id="UP000295627">
    <property type="component" value="Unassembled WGS sequence"/>
</dbReference>
<comment type="caution">
    <text evidence="1">The sequence shown here is derived from an EMBL/GenBank/DDBJ whole genome shotgun (WGS) entry which is preliminary data.</text>
</comment>
<evidence type="ECO:0000313" key="1">
    <source>
        <dbReference type="EMBL" id="TDH20181.1"/>
    </source>
</evidence>
<name>A0A4R5P8S6_9MYCO</name>
<proteinExistence type="predicted"/>
<organism evidence="1 2">
    <name type="scientific">Mycobacteroides franklinii</name>
    <dbReference type="NCBI Taxonomy" id="948102"/>
    <lineage>
        <taxon>Bacteria</taxon>
        <taxon>Bacillati</taxon>
        <taxon>Actinomycetota</taxon>
        <taxon>Actinomycetes</taxon>
        <taxon>Mycobacteriales</taxon>
        <taxon>Mycobacteriaceae</taxon>
        <taxon>Mycobacteroides</taxon>
    </lineage>
</organism>
<evidence type="ECO:0000313" key="2">
    <source>
        <dbReference type="Proteomes" id="UP000295627"/>
    </source>
</evidence>
<reference evidence="1 2" key="1">
    <citation type="journal article" date="2019" name="Sci. Rep.">
        <title>Extended insight into the Mycobacterium chelonae-abscessus complex through whole genome sequencing of Mycobacterium salmoniphilum outbreak and Mycobacterium salmoniphilum-like strains.</title>
        <authorList>
            <person name="Behra P.R.K."/>
            <person name="Das S."/>
            <person name="Pettersson B.M.F."/>
            <person name="Shirreff L."/>
            <person name="DuCote T."/>
            <person name="Jacobsson K.G."/>
            <person name="Ennis D.G."/>
            <person name="Kirsebom L.A."/>
        </authorList>
    </citation>
    <scope>NUCLEOTIDE SEQUENCE [LARGE SCALE GENOMIC DNA]</scope>
    <source>
        <strain evidence="1 2">DSM 45524</strain>
    </source>
</reference>
<gene>
    <name evidence="1" type="ORF">EJ571_15410</name>
</gene>